<evidence type="ECO:0000313" key="3">
    <source>
        <dbReference type="EMBL" id="CAL1588390.1"/>
    </source>
</evidence>
<proteinExistence type="predicted"/>
<dbReference type="PANTHER" id="PTHR45725:SF13">
    <property type="entry name" value="DELPHILIN-LIKE ISOFORM X1"/>
    <property type="match status" value="1"/>
</dbReference>
<feature type="compositionally biased region" description="Polar residues" evidence="1">
    <location>
        <begin position="179"/>
        <end position="189"/>
    </location>
</feature>
<accession>A0AAV2KK11</accession>
<dbReference type="PANTHER" id="PTHR45725">
    <property type="entry name" value="FORMIN HOMOLOGY 2 FAMILY MEMBER"/>
    <property type="match status" value="1"/>
</dbReference>
<dbReference type="InterPro" id="IPR051425">
    <property type="entry name" value="Formin_Homology"/>
</dbReference>
<reference evidence="3 4" key="1">
    <citation type="submission" date="2024-04" db="EMBL/GenBank/DDBJ databases">
        <authorList>
            <person name="Waldvogel A.-M."/>
            <person name="Schoenle A."/>
        </authorList>
    </citation>
    <scope>NUCLEOTIDE SEQUENCE [LARGE SCALE GENOMIC DNA]</scope>
</reference>
<dbReference type="PROSITE" id="PS51444">
    <property type="entry name" value="FH2"/>
    <property type="match status" value="1"/>
</dbReference>
<name>A0AAV2KK11_KNICA</name>
<dbReference type="Proteomes" id="UP001497482">
    <property type="component" value="Chromosome 18"/>
</dbReference>
<evidence type="ECO:0000313" key="4">
    <source>
        <dbReference type="Proteomes" id="UP001497482"/>
    </source>
</evidence>
<evidence type="ECO:0000259" key="2">
    <source>
        <dbReference type="PROSITE" id="PS51444"/>
    </source>
</evidence>
<dbReference type="InterPro" id="IPR042201">
    <property type="entry name" value="FH2_Formin_sf"/>
</dbReference>
<organism evidence="3 4">
    <name type="scientific">Knipowitschia caucasica</name>
    <name type="common">Caucasian dwarf goby</name>
    <name type="synonym">Pomatoschistus caucasicus</name>
    <dbReference type="NCBI Taxonomy" id="637954"/>
    <lineage>
        <taxon>Eukaryota</taxon>
        <taxon>Metazoa</taxon>
        <taxon>Chordata</taxon>
        <taxon>Craniata</taxon>
        <taxon>Vertebrata</taxon>
        <taxon>Euteleostomi</taxon>
        <taxon>Actinopterygii</taxon>
        <taxon>Neopterygii</taxon>
        <taxon>Teleostei</taxon>
        <taxon>Neoteleostei</taxon>
        <taxon>Acanthomorphata</taxon>
        <taxon>Gobiaria</taxon>
        <taxon>Gobiiformes</taxon>
        <taxon>Gobioidei</taxon>
        <taxon>Gobiidae</taxon>
        <taxon>Gobiinae</taxon>
        <taxon>Knipowitschia</taxon>
    </lineage>
</organism>
<dbReference type="EMBL" id="OZ035840">
    <property type="protein sequence ID" value="CAL1588390.1"/>
    <property type="molecule type" value="Genomic_DNA"/>
</dbReference>
<feature type="domain" description="FH2" evidence="2">
    <location>
        <begin position="225"/>
        <end position="491"/>
    </location>
</feature>
<feature type="compositionally biased region" description="Polar residues" evidence="1">
    <location>
        <begin position="64"/>
        <end position="84"/>
    </location>
</feature>
<dbReference type="AlphaFoldDB" id="A0AAV2KK11"/>
<protein>
    <recommendedName>
        <fullName evidence="2">FH2 domain-containing protein</fullName>
    </recommendedName>
</protein>
<dbReference type="InterPro" id="IPR015425">
    <property type="entry name" value="FH2_Formin"/>
</dbReference>
<feature type="region of interest" description="Disordered" evidence="1">
    <location>
        <begin position="1"/>
        <end position="31"/>
    </location>
</feature>
<dbReference type="Pfam" id="PF02181">
    <property type="entry name" value="FH2"/>
    <property type="match status" value="1"/>
</dbReference>
<dbReference type="SUPFAM" id="SSF101447">
    <property type="entry name" value="Formin homology 2 domain (FH2 domain)"/>
    <property type="match status" value="1"/>
</dbReference>
<gene>
    <name evidence="3" type="ORF">KC01_LOCUS18193</name>
</gene>
<feature type="compositionally biased region" description="Polar residues" evidence="1">
    <location>
        <begin position="214"/>
        <end position="227"/>
    </location>
</feature>
<keyword evidence="4" id="KW-1185">Reference proteome</keyword>
<feature type="compositionally biased region" description="Low complexity" evidence="1">
    <location>
        <begin position="141"/>
        <end position="164"/>
    </location>
</feature>
<dbReference type="Gene3D" id="1.20.58.2220">
    <property type="entry name" value="Formin, FH2 domain"/>
    <property type="match status" value="2"/>
</dbReference>
<sequence>MSEGSKGPTRKPTKSRGAYEEQQAFEEHTRCIRSIRAPLPLPAQPTQKVASPLLSPAAAPIQPHHSSSELLHQTPHTHNGSTELLFTKPDPPLPPVHLSRDSHFAPEPAQRPHSVQQTHHQIQHIHHMTPQPPSQDHPHQIHVIHPPQQQQHRPQPLLSTFQPLQPTPPPLSHPSFQPVMSQAANQIGRPQSQPSHHLLHSQPPPSAHHHKLQNPHSDSRQPQSLPHSLSDPERLDPPAPPPLPPPCSPPPLPRPSLSRMDSHHLSVKRLRWEQVENSEAQYRGQLGASSDYDKLHDIAILSAHLKLCPGELHKCCWRMTSDRLEPSHIKQLLLYSPDQDELHKYEEYRQNPGKLSEPDQFVLQMLSVPEYKTRLQCLLFKCTLPEKIEELKGAYECTYNASMELKTSKKLAKILEFVLAMGNYLNNSQPKTNKTTGFKINFLTESVESLQQRSVEEFLKTASYFGEDGKSTSSEAFFGIFAEFISKFEAS</sequence>
<feature type="region of interest" description="Disordered" evidence="1">
    <location>
        <begin position="56"/>
        <end position="262"/>
    </location>
</feature>
<evidence type="ECO:0000256" key="1">
    <source>
        <dbReference type="SAM" id="MobiDB-lite"/>
    </source>
</evidence>
<feature type="compositionally biased region" description="Pro residues" evidence="1">
    <location>
        <begin position="237"/>
        <end position="254"/>
    </location>
</feature>